<dbReference type="PROSITE" id="PS51706">
    <property type="entry name" value="G_ENGB"/>
    <property type="match status" value="1"/>
</dbReference>
<keyword evidence="6" id="KW-0460">Magnesium</keyword>
<dbReference type="PANTHER" id="PTHR11649:SF13">
    <property type="entry name" value="ENGB-TYPE G DOMAIN-CONTAINING PROTEIN"/>
    <property type="match status" value="1"/>
</dbReference>
<dbReference type="CDD" id="cd01876">
    <property type="entry name" value="YihA_EngB"/>
    <property type="match status" value="1"/>
</dbReference>
<comment type="cofactor">
    <cofactor evidence="1">
        <name>Mg(2+)</name>
        <dbReference type="ChEBI" id="CHEBI:18420"/>
    </cofactor>
</comment>
<dbReference type="NCBIfam" id="TIGR00231">
    <property type="entry name" value="small_GTP"/>
    <property type="match status" value="1"/>
</dbReference>
<dbReference type="Gene3D" id="3.40.50.300">
    <property type="entry name" value="P-loop containing nucleotide triphosphate hydrolases"/>
    <property type="match status" value="1"/>
</dbReference>
<dbReference type="GO" id="GO:0005525">
    <property type="term" value="F:GTP binding"/>
    <property type="evidence" value="ECO:0007669"/>
    <property type="project" value="UniProtKB-KW"/>
</dbReference>
<reference evidence="11 12" key="1">
    <citation type="submission" date="2016-11" db="EMBL/GenBank/DDBJ databases">
        <title>The macronuclear genome of Stentor coeruleus: a giant cell with tiny introns.</title>
        <authorList>
            <person name="Slabodnick M."/>
            <person name="Ruby J.G."/>
            <person name="Reiff S.B."/>
            <person name="Swart E.C."/>
            <person name="Gosai S."/>
            <person name="Prabakaran S."/>
            <person name="Witkowska E."/>
            <person name="Larue G.E."/>
            <person name="Fisher S."/>
            <person name="Freeman R.M."/>
            <person name="Gunawardena J."/>
            <person name="Chu W."/>
            <person name="Stover N.A."/>
            <person name="Gregory B.D."/>
            <person name="Nowacki M."/>
            <person name="Derisi J."/>
            <person name="Roy S.W."/>
            <person name="Marshall W.F."/>
            <person name="Sood P."/>
        </authorList>
    </citation>
    <scope>NUCLEOTIDE SEQUENCE [LARGE SCALE GENOMIC DNA]</scope>
    <source>
        <strain evidence="11">WM001</strain>
    </source>
</reference>
<feature type="domain" description="EngB-type G" evidence="10">
    <location>
        <begin position="73"/>
        <end position="251"/>
    </location>
</feature>
<evidence type="ECO:0000313" key="11">
    <source>
        <dbReference type="EMBL" id="OMJ78513.1"/>
    </source>
</evidence>
<evidence type="ECO:0000256" key="3">
    <source>
        <dbReference type="ARBA" id="ARBA00022618"/>
    </source>
</evidence>
<proteinExistence type="inferred from homology"/>
<comment type="caution">
    <text evidence="11">The sequence shown here is derived from an EMBL/GenBank/DDBJ whole genome shotgun (WGS) entry which is preliminary data.</text>
</comment>
<dbReference type="OrthoDB" id="312208at2759"/>
<evidence type="ECO:0000256" key="7">
    <source>
        <dbReference type="ARBA" id="ARBA00023134"/>
    </source>
</evidence>
<dbReference type="PANTHER" id="PTHR11649">
    <property type="entry name" value="MSS1/TRME-RELATED GTP-BINDING PROTEIN"/>
    <property type="match status" value="1"/>
</dbReference>
<accession>A0A1R2BNV4</accession>
<evidence type="ECO:0000256" key="6">
    <source>
        <dbReference type="ARBA" id="ARBA00022842"/>
    </source>
</evidence>
<dbReference type="Proteomes" id="UP000187209">
    <property type="component" value="Unassembled WGS sequence"/>
</dbReference>
<evidence type="ECO:0000259" key="10">
    <source>
        <dbReference type="PROSITE" id="PS51706"/>
    </source>
</evidence>
<keyword evidence="9" id="KW-0131">Cell cycle</keyword>
<dbReference type="InterPro" id="IPR005225">
    <property type="entry name" value="Small_GTP-bd"/>
</dbReference>
<dbReference type="InterPro" id="IPR027417">
    <property type="entry name" value="P-loop_NTPase"/>
</dbReference>
<evidence type="ECO:0000256" key="8">
    <source>
        <dbReference type="ARBA" id="ARBA00023210"/>
    </source>
</evidence>
<evidence type="ECO:0000256" key="2">
    <source>
        <dbReference type="ARBA" id="ARBA00009638"/>
    </source>
</evidence>
<dbReference type="InterPro" id="IPR019987">
    <property type="entry name" value="GTP-bd_ribosome_bio_YsxC"/>
</dbReference>
<dbReference type="GO" id="GO:0051301">
    <property type="term" value="P:cell division"/>
    <property type="evidence" value="ECO:0007669"/>
    <property type="project" value="UniProtKB-KW"/>
</dbReference>
<protein>
    <recommendedName>
        <fullName evidence="10">EngB-type G domain-containing protein</fullName>
    </recommendedName>
</protein>
<dbReference type="NCBIfam" id="TIGR03598">
    <property type="entry name" value="GTPase_YsxC"/>
    <property type="match status" value="1"/>
</dbReference>
<evidence type="ECO:0000256" key="1">
    <source>
        <dbReference type="ARBA" id="ARBA00001946"/>
    </source>
</evidence>
<evidence type="ECO:0000256" key="4">
    <source>
        <dbReference type="ARBA" id="ARBA00022723"/>
    </source>
</evidence>
<dbReference type="InterPro" id="IPR030393">
    <property type="entry name" value="G_ENGB_dom"/>
</dbReference>
<gene>
    <name evidence="11" type="ORF">SteCoe_21668</name>
</gene>
<dbReference type="GO" id="GO:0046872">
    <property type="term" value="F:metal ion binding"/>
    <property type="evidence" value="ECO:0007669"/>
    <property type="project" value="UniProtKB-KW"/>
</dbReference>
<keyword evidence="12" id="KW-1185">Reference proteome</keyword>
<dbReference type="InterPro" id="IPR006073">
    <property type="entry name" value="GTP-bd"/>
</dbReference>
<keyword evidence="3" id="KW-0132">Cell division</keyword>
<dbReference type="HAMAP" id="MF_00321">
    <property type="entry name" value="GTPase_EngB"/>
    <property type="match status" value="1"/>
</dbReference>
<dbReference type="AlphaFoldDB" id="A0A1R2BNV4"/>
<evidence type="ECO:0000256" key="5">
    <source>
        <dbReference type="ARBA" id="ARBA00022741"/>
    </source>
</evidence>
<keyword evidence="4" id="KW-0479">Metal-binding</keyword>
<dbReference type="EMBL" id="MPUH01000518">
    <property type="protein sequence ID" value="OMJ78513.1"/>
    <property type="molecule type" value="Genomic_DNA"/>
</dbReference>
<sequence length="259" mass="29011">MRKQSIFKVPPFLNAMSAESLKSDPINTQFYPFNESIYYQIGKSFLNGSEVSSILSLSNTHKVMVDKSREIGTHVEFAVIGRSNCGKSSLINSLLGHKVAITSKTPGKTQQLITHTLKLDLPFKVSLVDAPGYGYADAPAAEMNKWRNFVEKYFEQSPNLLNTLLLIDSRRGIMDSDKILLEMLDDLKRMSTIVLTKADNLNATKLRDAMIKVAHDAAKFKRTFGLIFATSSKEHYGIEELQAYLSYSLLNNTGAYIKE</sequence>
<keyword evidence="8" id="KW-0717">Septation</keyword>
<keyword evidence="7" id="KW-0342">GTP-binding</keyword>
<comment type="similarity">
    <text evidence="2">Belongs to the TRAFAC class TrmE-Era-EngA-EngB-Septin-like GTPase superfamily. EngB GTPase family.</text>
</comment>
<keyword evidence="5" id="KW-0547">Nucleotide-binding</keyword>
<evidence type="ECO:0000313" key="12">
    <source>
        <dbReference type="Proteomes" id="UP000187209"/>
    </source>
</evidence>
<dbReference type="Pfam" id="PF01926">
    <property type="entry name" value="MMR_HSR1"/>
    <property type="match status" value="1"/>
</dbReference>
<organism evidence="11 12">
    <name type="scientific">Stentor coeruleus</name>
    <dbReference type="NCBI Taxonomy" id="5963"/>
    <lineage>
        <taxon>Eukaryota</taxon>
        <taxon>Sar</taxon>
        <taxon>Alveolata</taxon>
        <taxon>Ciliophora</taxon>
        <taxon>Postciliodesmatophora</taxon>
        <taxon>Heterotrichea</taxon>
        <taxon>Heterotrichida</taxon>
        <taxon>Stentoridae</taxon>
        <taxon>Stentor</taxon>
    </lineage>
</organism>
<dbReference type="SUPFAM" id="SSF52540">
    <property type="entry name" value="P-loop containing nucleoside triphosphate hydrolases"/>
    <property type="match status" value="1"/>
</dbReference>
<name>A0A1R2BNV4_9CILI</name>
<evidence type="ECO:0000256" key="9">
    <source>
        <dbReference type="ARBA" id="ARBA00023306"/>
    </source>
</evidence>